<gene>
    <name evidence="1" type="ORF">EVAR_83715_1</name>
</gene>
<dbReference type="EMBL" id="BGZK01000515">
    <property type="protein sequence ID" value="GBP48014.1"/>
    <property type="molecule type" value="Genomic_DNA"/>
</dbReference>
<keyword evidence="2" id="KW-1185">Reference proteome</keyword>
<evidence type="ECO:0000313" key="2">
    <source>
        <dbReference type="Proteomes" id="UP000299102"/>
    </source>
</evidence>
<dbReference type="OrthoDB" id="7333821at2759"/>
<comment type="caution">
    <text evidence="1">The sequence shown here is derived from an EMBL/GenBank/DDBJ whole genome shotgun (WGS) entry which is preliminary data.</text>
</comment>
<dbReference type="Gene3D" id="3.30.420.10">
    <property type="entry name" value="Ribonuclease H-like superfamily/Ribonuclease H"/>
    <property type="match status" value="1"/>
</dbReference>
<proteinExistence type="predicted"/>
<dbReference type="InterPro" id="IPR001888">
    <property type="entry name" value="Transposase_1"/>
</dbReference>
<reference evidence="1 2" key="1">
    <citation type="journal article" date="2019" name="Commun. Biol.">
        <title>The bagworm genome reveals a unique fibroin gene that provides high tensile strength.</title>
        <authorList>
            <person name="Kono N."/>
            <person name="Nakamura H."/>
            <person name="Ohtoshi R."/>
            <person name="Tomita M."/>
            <person name="Numata K."/>
            <person name="Arakawa K."/>
        </authorList>
    </citation>
    <scope>NUCLEOTIDE SEQUENCE [LARGE SCALE GENOMIC DNA]</scope>
</reference>
<dbReference type="GO" id="GO:0003676">
    <property type="term" value="F:nucleic acid binding"/>
    <property type="evidence" value="ECO:0007669"/>
    <property type="project" value="InterPro"/>
</dbReference>
<sequence>MSRNQPKLRASEVPLSGCLLPFSNKTGHVATVALESIPKQRYDYSYQTKLQSMTWKRPSSPTPKKVKAGRSAGKIMGFLYWGSKGVVMIENLARGAVMVFFYAEQIKKNCDEIRKKQRGKLAKIVLFKLNNASAHRLDPERHRVAKLEGKWLNPKVGADDEWSDEEIQKFISDTMRALRGRSTYYNSYCAHLSPEFKTRPFVPKPKRRRRTLKPGEKKVEENLESKPSKEKLALKDTQVMKIARELYERDMNAPTLEPLPTHLRTFVYSVSTRSQQLINEDEQIPVQAYSRPCLYKTGTSEYQESMGRLAYETVCKSHWPPLLLHNGCRGQWGYPPELPRQPELDILPFVGDRLF</sequence>
<dbReference type="Pfam" id="PF01359">
    <property type="entry name" value="Transposase_1"/>
    <property type="match status" value="1"/>
</dbReference>
<evidence type="ECO:0000313" key="1">
    <source>
        <dbReference type="EMBL" id="GBP48014.1"/>
    </source>
</evidence>
<protein>
    <recommendedName>
        <fullName evidence="3">Mariner Mos1 transposase</fullName>
    </recommendedName>
</protein>
<dbReference type="Proteomes" id="UP000299102">
    <property type="component" value="Unassembled WGS sequence"/>
</dbReference>
<name>A0A4C1WCX3_EUMVA</name>
<evidence type="ECO:0008006" key="3">
    <source>
        <dbReference type="Google" id="ProtNLM"/>
    </source>
</evidence>
<dbReference type="InterPro" id="IPR036397">
    <property type="entry name" value="RNaseH_sf"/>
</dbReference>
<accession>A0A4C1WCX3</accession>
<organism evidence="1 2">
    <name type="scientific">Eumeta variegata</name>
    <name type="common">Bagworm moth</name>
    <name type="synonym">Eumeta japonica</name>
    <dbReference type="NCBI Taxonomy" id="151549"/>
    <lineage>
        <taxon>Eukaryota</taxon>
        <taxon>Metazoa</taxon>
        <taxon>Ecdysozoa</taxon>
        <taxon>Arthropoda</taxon>
        <taxon>Hexapoda</taxon>
        <taxon>Insecta</taxon>
        <taxon>Pterygota</taxon>
        <taxon>Neoptera</taxon>
        <taxon>Endopterygota</taxon>
        <taxon>Lepidoptera</taxon>
        <taxon>Glossata</taxon>
        <taxon>Ditrysia</taxon>
        <taxon>Tineoidea</taxon>
        <taxon>Psychidae</taxon>
        <taxon>Oiketicinae</taxon>
        <taxon>Eumeta</taxon>
    </lineage>
</organism>
<dbReference type="AlphaFoldDB" id="A0A4C1WCX3"/>